<evidence type="ECO:0000256" key="2">
    <source>
        <dbReference type="ARBA" id="ARBA00005587"/>
    </source>
</evidence>
<keyword evidence="8" id="KW-1185">Reference proteome</keyword>
<dbReference type="EMBL" id="JAQLOI010000001">
    <property type="protein sequence ID" value="MDB1124728.1"/>
    <property type="molecule type" value="Genomic_DNA"/>
</dbReference>
<feature type="transmembrane region" description="Helical" evidence="6">
    <location>
        <begin position="37"/>
        <end position="57"/>
    </location>
</feature>
<gene>
    <name evidence="7" type="ORF">PGX00_14150</name>
</gene>
<comment type="similarity">
    <text evidence="2">Belongs to the acetate uptake transporter (AceTr) (TC 2.A.96) family.</text>
</comment>
<evidence type="ECO:0000256" key="6">
    <source>
        <dbReference type="SAM" id="Phobius"/>
    </source>
</evidence>
<keyword evidence="5 6" id="KW-0472">Membrane</keyword>
<feature type="transmembrane region" description="Helical" evidence="6">
    <location>
        <begin position="12"/>
        <end position="31"/>
    </location>
</feature>
<comment type="subcellular location">
    <subcellularLocation>
        <location evidence="1">Membrane</location>
        <topology evidence="1">Multi-pass membrane protein</topology>
    </subcellularLocation>
</comment>
<dbReference type="InterPro" id="IPR047622">
    <property type="entry name" value="GPR1_FUN34_YAAH"/>
</dbReference>
<dbReference type="PANTHER" id="PTHR30178:SF3">
    <property type="entry name" value="SUCCINATE-ACETATE_PROTON SYMPORTER SATP"/>
    <property type="match status" value="1"/>
</dbReference>
<dbReference type="PROSITE" id="PS01114">
    <property type="entry name" value="GPR1_FUN34_YAAH"/>
    <property type="match status" value="1"/>
</dbReference>
<evidence type="ECO:0000256" key="1">
    <source>
        <dbReference type="ARBA" id="ARBA00004141"/>
    </source>
</evidence>
<comment type="caution">
    <text evidence="7">The sequence shown here is derived from an EMBL/GenBank/DDBJ whole genome shotgun (WGS) entry which is preliminary data.</text>
</comment>
<dbReference type="Pfam" id="PF01184">
    <property type="entry name" value="Gpr1_Fun34_YaaH"/>
    <property type="match status" value="1"/>
</dbReference>
<dbReference type="InterPro" id="IPR000791">
    <property type="entry name" value="Gpr1/Fun34/SatP-like"/>
</dbReference>
<dbReference type="Proteomes" id="UP001210678">
    <property type="component" value="Unassembled WGS sequence"/>
</dbReference>
<sequence length="202" mass="21528">MSTQLANPAPLGLMGFGMTTILLNIHNAGFFPIDSMILAMGIFYGGLGQVIVGIMCFKRGDTFGTTAFTSYGLFWLTLVGLIVMPEMGLAASPESFMGWYLALWAVFTGFMFIGSLCYPTAKQVVFGSLTILFALLALRDFTGSELVGTIAGFEGIFVGASAIYFAMAQVLNNEFGREVLPVGKPVIGRVKEETVATAQAVA</sequence>
<accession>A0ABT4YT70</accession>
<dbReference type="InterPro" id="IPR047623">
    <property type="entry name" value="SatP"/>
</dbReference>
<evidence type="ECO:0000256" key="5">
    <source>
        <dbReference type="ARBA" id="ARBA00023136"/>
    </source>
</evidence>
<feature type="transmembrane region" description="Helical" evidence="6">
    <location>
        <begin position="124"/>
        <end position="141"/>
    </location>
</feature>
<evidence type="ECO:0000313" key="7">
    <source>
        <dbReference type="EMBL" id="MDB1124728.1"/>
    </source>
</evidence>
<dbReference type="NCBIfam" id="NF038013">
    <property type="entry name" value="AceTr_1"/>
    <property type="match status" value="1"/>
</dbReference>
<keyword evidence="4 6" id="KW-1133">Transmembrane helix</keyword>
<dbReference type="PANTHER" id="PTHR30178">
    <property type="entry name" value="INNER MEMBRANE PROTEIN YAAH"/>
    <property type="match status" value="1"/>
</dbReference>
<feature type="transmembrane region" description="Helical" evidence="6">
    <location>
        <begin position="64"/>
        <end position="84"/>
    </location>
</feature>
<feature type="transmembrane region" description="Helical" evidence="6">
    <location>
        <begin position="96"/>
        <end position="117"/>
    </location>
</feature>
<reference evidence="7 8" key="1">
    <citation type="submission" date="2023-01" db="EMBL/GenBank/DDBJ databases">
        <title>Vibrio sp. KJ40-1 sp.nov, isolated from marine algae.</title>
        <authorList>
            <person name="Butt M."/>
            <person name="Kim J.M.J."/>
            <person name="Jeon C.O.C."/>
        </authorList>
    </citation>
    <scope>NUCLEOTIDE SEQUENCE [LARGE SCALE GENOMIC DNA]</scope>
    <source>
        <strain evidence="7 8">KJ40-1</strain>
    </source>
</reference>
<feature type="transmembrane region" description="Helical" evidence="6">
    <location>
        <begin position="147"/>
        <end position="167"/>
    </location>
</feature>
<protein>
    <submittedName>
        <fullName evidence="7">Acetate uptake transporter</fullName>
    </submittedName>
</protein>
<organism evidence="7 8">
    <name type="scientific">Vibrio algarum</name>
    <dbReference type="NCBI Taxonomy" id="3020714"/>
    <lineage>
        <taxon>Bacteria</taxon>
        <taxon>Pseudomonadati</taxon>
        <taxon>Pseudomonadota</taxon>
        <taxon>Gammaproteobacteria</taxon>
        <taxon>Vibrionales</taxon>
        <taxon>Vibrionaceae</taxon>
        <taxon>Vibrio</taxon>
    </lineage>
</organism>
<evidence type="ECO:0000256" key="4">
    <source>
        <dbReference type="ARBA" id="ARBA00022989"/>
    </source>
</evidence>
<name>A0ABT4YT70_9VIBR</name>
<dbReference type="RefSeq" id="WP_272137526.1">
    <property type="nucleotide sequence ID" value="NZ_JAQLOI010000001.1"/>
</dbReference>
<evidence type="ECO:0000313" key="8">
    <source>
        <dbReference type="Proteomes" id="UP001210678"/>
    </source>
</evidence>
<evidence type="ECO:0000256" key="3">
    <source>
        <dbReference type="ARBA" id="ARBA00022692"/>
    </source>
</evidence>
<keyword evidence="3 6" id="KW-0812">Transmembrane</keyword>
<proteinExistence type="inferred from homology"/>